<feature type="region of interest" description="Disordered" evidence="1">
    <location>
        <begin position="1"/>
        <end position="29"/>
    </location>
</feature>
<evidence type="ECO:0000256" key="1">
    <source>
        <dbReference type="SAM" id="MobiDB-lite"/>
    </source>
</evidence>
<organism evidence="2">
    <name type="scientific">Arundo donax</name>
    <name type="common">Giant reed</name>
    <name type="synonym">Donax arundinaceus</name>
    <dbReference type="NCBI Taxonomy" id="35708"/>
    <lineage>
        <taxon>Eukaryota</taxon>
        <taxon>Viridiplantae</taxon>
        <taxon>Streptophyta</taxon>
        <taxon>Embryophyta</taxon>
        <taxon>Tracheophyta</taxon>
        <taxon>Spermatophyta</taxon>
        <taxon>Magnoliopsida</taxon>
        <taxon>Liliopsida</taxon>
        <taxon>Poales</taxon>
        <taxon>Poaceae</taxon>
        <taxon>PACMAD clade</taxon>
        <taxon>Arundinoideae</taxon>
        <taxon>Arundineae</taxon>
        <taxon>Arundo</taxon>
    </lineage>
</organism>
<dbReference type="EMBL" id="GBRH01171813">
    <property type="protein sequence ID" value="JAE26083.1"/>
    <property type="molecule type" value="Transcribed_RNA"/>
</dbReference>
<evidence type="ECO:0000313" key="2">
    <source>
        <dbReference type="EMBL" id="JAE26083.1"/>
    </source>
</evidence>
<proteinExistence type="predicted"/>
<reference evidence="2" key="1">
    <citation type="submission" date="2014-09" db="EMBL/GenBank/DDBJ databases">
        <authorList>
            <person name="Magalhaes I.L.F."/>
            <person name="Oliveira U."/>
            <person name="Santos F.R."/>
            <person name="Vidigal T.H.D.A."/>
            <person name="Brescovit A.D."/>
            <person name="Santos A.J."/>
        </authorList>
    </citation>
    <scope>NUCLEOTIDE SEQUENCE</scope>
    <source>
        <tissue evidence="2">Shoot tissue taken approximately 20 cm above the soil surface</tissue>
    </source>
</reference>
<dbReference type="AlphaFoldDB" id="A0A0A9GZR8"/>
<name>A0A0A9GZR8_ARUDO</name>
<sequence>MASARRVQSTHPHFDFGHTPRARAGPQLL</sequence>
<protein>
    <submittedName>
        <fullName evidence="2">Uncharacterized protein</fullName>
    </submittedName>
</protein>
<accession>A0A0A9GZR8</accession>
<feature type="compositionally biased region" description="Polar residues" evidence="1">
    <location>
        <begin position="1"/>
        <end position="11"/>
    </location>
</feature>
<reference evidence="2" key="2">
    <citation type="journal article" date="2015" name="Data Brief">
        <title>Shoot transcriptome of the giant reed, Arundo donax.</title>
        <authorList>
            <person name="Barrero R.A."/>
            <person name="Guerrero F.D."/>
            <person name="Moolhuijzen P."/>
            <person name="Goolsby J.A."/>
            <person name="Tidwell J."/>
            <person name="Bellgard S.E."/>
            <person name="Bellgard M.I."/>
        </authorList>
    </citation>
    <scope>NUCLEOTIDE SEQUENCE</scope>
    <source>
        <tissue evidence="2">Shoot tissue taken approximately 20 cm above the soil surface</tissue>
    </source>
</reference>